<organism evidence="2 3">
    <name type="scientific">Molossus molossus</name>
    <name type="common">Pallas' mastiff bat</name>
    <name type="synonym">Vespertilio molossus</name>
    <dbReference type="NCBI Taxonomy" id="27622"/>
    <lineage>
        <taxon>Eukaryota</taxon>
        <taxon>Metazoa</taxon>
        <taxon>Chordata</taxon>
        <taxon>Craniata</taxon>
        <taxon>Vertebrata</taxon>
        <taxon>Euteleostomi</taxon>
        <taxon>Mammalia</taxon>
        <taxon>Eutheria</taxon>
        <taxon>Laurasiatheria</taxon>
        <taxon>Chiroptera</taxon>
        <taxon>Yangochiroptera</taxon>
        <taxon>Molossidae</taxon>
        <taxon>Molossus</taxon>
    </lineage>
</organism>
<feature type="region of interest" description="Disordered" evidence="1">
    <location>
        <begin position="148"/>
        <end position="167"/>
    </location>
</feature>
<feature type="region of interest" description="Disordered" evidence="1">
    <location>
        <begin position="1"/>
        <end position="48"/>
    </location>
</feature>
<dbReference type="InParanoid" id="A0A7J8C984"/>
<evidence type="ECO:0000256" key="1">
    <source>
        <dbReference type="SAM" id="MobiDB-lite"/>
    </source>
</evidence>
<keyword evidence="3" id="KW-1185">Reference proteome</keyword>
<protein>
    <submittedName>
        <fullName evidence="2">Uncharacterized protein</fullName>
    </submittedName>
</protein>
<reference evidence="2 3" key="1">
    <citation type="journal article" date="2020" name="Nature">
        <title>Six reference-quality genomes reveal evolution of bat adaptations.</title>
        <authorList>
            <person name="Jebb D."/>
            <person name="Huang Z."/>
            <person name="Pippel M."/>
            <person name="Hughes G.M."/>
            <person name="Lavrichenko K."/>
            <person name="Devanna P."/>
            <person name="Winkler S."/>
            <person name="Jermiin L.S."/>
            <person name="Skirmuntt E.C."/>
            <person name="Katzourakis A."/>
            <person name="Burkitt-Gray L."/>
            <person name="Ray D.A."/>
            <person name="Sullivan K.A.M."/>
            <person name="Roscito J.G."/>
            <person name="Kirilenko B.M."/>
            <person name="Davalos L.M."/>
            <person name="Corthals A.P."/>
            <person name="Power M.L."/>
            <person name="Jones G."/>
            <person name="Ransome R.D."/>
            <person name="Dechmann D.K.N."/>
            <person name="Locatelli A.G."/>
            <person name="Puechmaille S.J."/>
            <person name="Fedrigo O."/>
            <person name="Jarvis E.D."/>
            <person name="Hiller M."/>
            <person name="Vernes S.C."/>
            <person name="Myers E.W."/>
            <person name="Teeling E.C."/>
        </authorList>
    </citation>
    <scope>NUCLEOTIDE SEQUENCE [LARGE SCALE GENOMIC DNA]</scope>
    <source>
        <strain evidence="2">MMolMol1</strain>
        <tissue evidence="2">Muscle</tissue>
    </source>
</reference>
<evidence type="ECO:0000313" key="3">
    <source>
        <dbReference type="Proteomes" id="UP000550707"/>
    </source>
</evidence>
<dbReference type="EMBL" id="JACASF010000021">
    <property type="protein sequence ID" value="KAF6407379.1"/>
    <property type="molecule type" value="Genomic_DNA"/>
</dbReference>
<dbReference type="Proteomes" id="UP000550707">
    <property type="component" value="Unassembled WGS sequence"/>
</dbReference>
<comment type="caution">
    <text evidence="2">The sequence shown here is derived from an EMBL/GenBank/DDBJ whole genome shotgun (WGS) entry which is preliminary data.</text>
</comment>
<sequence>MSPGSRECAQREGVAEDCGHSPEGGQPCGVRGRVRHNSGGKSTSCPERLSGRSLSVVLTLRTAPRGCQQATAAPETHGGAPARQLLTALLPQVLGKRLHRALDEHRESTRLRGPGEVCGRLQALGATAPAQQESSGTHPPVRTASAYVHAPDSTYPDALMNTQEHLK</sequence>
<gene>
    <name evidence="2" type="ORF">HJG59_010001</name>
</gene>
<proteinExistence type="predicted"/>
<feature type="compositionally biased region" description="Basic and acidic residues" evidence="1">
    <location>
        <begin position="8"/>
        <end position="20"/>
    </location>
</feature>
<accession>A0A7J8C984</accession>
<dbReference type="AlphaFoldDB" id="A0A7J8C984"/>
<evidence type="ECO:0000313" key="2">
    <source>
        <dbReference type="EMBL" id="KAF6407379.1"/>
    </source>
</evidence>
<name>A0A7J8C984_MOLMO</name>